<reference evidence="6" key="1">
    <citation type="journal article" date="2023" name="Insect Mol. Biol.">
        <title>Genome sequencing provides insights into the evolution of gene families encoding plant cell wall-degrading enzymes in longhorned beetles.</title>
        <authorList>
            <person name="Shin N.R."/>
            <person name="Okamura Y."/>
            <person name="Kirsch R."/>
            <person name="Pauchet Y."/>
        </authorList>
    </citation>
    <scope>NUCLEOTIDE SEQUENCE</scope>
    <source>
        <strain evidence="6">RBIC_L_NR</strain>
    </source>
</reference>
<dbReference type="AlphaFoldDB" id="A0AAV8X7Y7"/>
<dbReference type="GO" id="GO:0005789">
    <property type="term" value="C:endoplasmic reticulum membrane"/>
    <property type="evidence" value="ECO:0007669"/>
    <property type="project" value="TreeGrafter"/>
</dbReference>
<evidence type="ECO:0000313" key="7">
    <source>
        <dbReference type="Proteomes" id="UP001162156"/>
    </source>
</evidence>
<feature type="domain" description="Endoplasmic reticulum vesicle transporter C-terminal" evidence="5">
    <location>
        <begin position="3"/>
        <end position="93"/>
    </location>
</feature>
<evidence type="ECO:0000256" key="3">
    <source>
        <dbReference type="ARBA" id="ARBA00040493"/>
    </source>
</evidence>
<dbReference type="GO" id="GO:0030134">
    <property type="term" value="C:COPII-coated ER to Golgi transport vesicle"/>
    <property type="evidence" value="ECO:0007669"/>
    <property type="project" value="TreeGrafter"/>
</dbReference>
<evidence type="ECO:0000256" key="1">
    <source>
        <dbReference type="ARBA" id="ARBA00004257"/>
    </source>
</evidence>
<dbReference type="GO" id="GO:0006890">
    <property type="term" value="P:retrograde vesicle-mediated transport, Golgi to endoplasmic reticulum"/>
    <property type="evidence" value="ECO:0007669"/>
    <property type="project" value="TreeGrafter"/>
</dbReference>
<keyword evidence="4" id="KW-0812">Transmembrane</keyword>
<gene>
    <name evidence="6" type="ORF">NQ314_013029</name>
</gene>
<sequence>MSSTMFQYYIKIVPTTYFKKDGTIINTNQFSVTKHQKTISIMSGESGMPGIFFQYELSPLMVKYTERERSFGHFITNVCAIIGGVYTVAGLLDTFLYHSVKLIQKKIELGKLH</sequence>
<evidence type="ECO:0000256" key="4">
    <source>
        <dbReference type="SAM" id="Phobius"/>
    </source>
</evidence>
<proteinExistence type="inferred from homology"/>
<dbReference type="GO" id="GO:0000139">
    <property type="term" value="C:Golgi membrane"/>
    <property type="evidence" value="ECO:0007669"/>
    <property type="project" value="TreeGrafter"/>
</dbReference>
<dbReference type="PANTHER" id="PTHR10984">
    <property type="entry name" value="ENDOPLASMIC RETICULUM-GOLGI INTERMEDIATE COMPARTMENT PROTEIN"/>
    <property type="match status" value="1"/>
</dbReference>
<keyword evidence="7" id="KW-1185">Reference proteome</keyword>
<accession>A0AAV8X7Y7</accession>
<keyword evidence="4" id="KW-1133">Transmembrane helix</keyword>
<dbReference type="Proteomes" id="UP001162156">
    <property type="component" value="Unassembled WGS sequence"/>
</dbReference>
<evidence type="ECO:0000313" key="6">
    <source>
        <dbReference type="EMBL" id="KAJ8935084.1"/>
    </source>
</evidence>
<dbReference type="PANTHER" id="PTHR10984:SF25">
    <property type="entry name" value="ENDOPLASMIC RETICULUM-GOLGI INTERMEDIATE COMPARTMENT PROTEIN 3"/>
    <property type="match status" value="1"/>
</dbReference>
<organism evidence="6 7">
    <name type="scientific">Rhamnusium bicolor</name>
    <dbReference type="NCBI Taxonomy" id="1586634"/>
    <lineage>
        <taxon>Eukaryota</taxon>
        <taxon>Metazoa</taxon>
        <taxon>Ecdysozoa</taxon>
        <taxon>Arthropoda</taxon>
        <taxon>Hexapoda</taxon>
        <taxon>Insecta</taxon>
        <taxon>Pterygota</taxon>
        <taxon>Neoptera</taxon>
        <taxon>Endopterygota</taxon>
        <taxon>Coleoptera</taxon>
        <taxon>Polyphaga</taxon>
        <taxon>Cucujiformia</taxon>
        <taxon>Chrysomeloidea</taxon>
        <taxon>Cerambycidae</taxon>
        <taxon>Lepturinae</taxon>
        <taxon>Rhagiini</taxon>
        <taxon>Rhamnusium</taxon>
    </lineage>
</organism>
<comment type="similarity">
    <text evidence="2">Belongs to the ERGIC family.</text>
</comment>
<dbReference type="Pfam" id="PF07970">
    <property type="entry name" value="COPIIcoated_ERV"/>
    <property type="match status" value="1"/>
</dbReference>
<dbReference type="InterPro" id="IPR045888">
    <property type="entry name" value="Erv"/>
</dbReference>
<dbReference type="GO" id="GO:0006888">
    <property type="term" value="P:endoplasmic reticulum to Golgi vesicle-mediated transport"/>
    <property type="evidence" value="ECO:0007669"/>
    <property type="project" value="TreeGrafter"/>
</dbReference>
<comment type="caution">
    <text evidence="6">The sequence shown here is derived from an EMBL/GenBank/DDBJ whole genome shotgun (WGS) entry which is preliminary data.</text>
</comment>
<dbReference type="InterPro" id="IPR012936">
    <property type="entry name" value="Erv_C"/>
</dbReference>
<dbReference type="EMBL" id="JANEYF010003625">
    <property type="protein sequence ID" value="KAJ8935084.1"/>
    <property type="molecule type" value="Genomic_DNA"/>
</dbReference>
<keyword evidence="4" id="KW-0472">Membrane</keyword>
<name>A0AAV8X7Y7_9CUCU</name>
<evidence type="ECO:0000259" key="5">
    <source>
        <dbReference type="Pfam" id="PF07970"/>
    </source>
</evidence>
<evidence type="ECO:0000256" key="2">
    <source>
        <dbReference type="ARBA" id="ARBA00005648"/>
    </source>
</evidence>
<comment type="subcellular location">
    <subcellularLocation>
        <location evidence="1">Golgi apparatus</location>
        <location evidence="1">cis-Golgi network membrane</location>
        <topology evidence="1">Multi-pass membrane protein</topology>
    </subcellularLocation>
</comment>
<feature type="transmembrane region" description="Helical" evidence="4">
    <location>
        <begin position="71"/>
        <end position="92"/>
    </location>
</feature>
<protein>
    <recommendedName>
        <fullName evidence="3">Endoplasmic reticulum-Golgi intermediate compartment protein 3</fullName>
    </recommendedName>
</protein>